<reference evidence="2 3" key="1">
    <citation type="journal article" date="2016" name="Nat. Commun.">
        <title>Local admixture of amplified and diversified secreted pathogenesis determinants shapes mosaic Toxoplasma gondii genomes.</title>
        <authorList>
            <person name="Lorenzi H."/>
            <person name="Khan A."/>
            <person name="Behnke M.S."/>
            <person name="Namasivayam S."/>
            <person name="Swapna L.S."/>
            <person name="Hadjithomas M."/>
            <person name="Karamycheva S."/>
            <person name="Pinney D."/>
            <person name="Brunk B.P."/>
            <person name="Ajioka J.W."/>
            <person name="Ajzenberg D."/>
            <person name="Boothroyd J.C."/>
            <person name="Boyle J.P."/>
            <person name="Darde M.L."/>
            <person name="Diaz-Miranda M.A."/>
            <person name="Dubey J.P."/>
            <person name="Fritz H.M."/>
            <person name="Gennari S.M."/>
            <person name="Gregory B.D."/>
            <person name="Kim K."/>
            <person name="Saeij J.P."/>
            <person name="Su C."/>
            <person name="White M.W."/>
            <person name="Zhu X.Q."/>
            <person name="Howe D.K."/>
            <person name="Rosenthal B.M."/>
            <person name="Grigg M.E."/>
            <person name="Parkinson J."/>
            <person name="Liu L."/>
            <person name="Kissinger J.C."/>
            <person name="Roos D.S."/>
            <person name="Sibley L.D."/>
        </authorList>
    </citation>
    <scope>NUCLEOTIDE SEQUENCE [LARGE SCALE GENOMIC DNA]</scope>
    <source>
        <strain evidence="2 3">ARI</strain>
    </source>
</reference>
<evidence type="ECO:0000313" key="2">
    <source>
        <dbReference type="EMBL" id="KYF44008.1"/>
    </source>
</evidence>
<accession>A0A139XYZ0</accession>
<protein>
    <submittedName>
        <fullName evidence="2">Zinc finger, C3HC4 type (RING finger) domain-containing protein</fullName>
    </submittedName>
</protein>
<organism evidence="2 3">
    <name type="scientific">Toxoplasma gondii ARI</name>
    <dbReference type="NCBI Taxonomy" id="1074872"/>
    <lineage>
        <taxon>Eukaryota</taxon>
        <taxon>Sar</taxon>
        <taxon>Alveolata</taxon>
        <taxon>Apicomplexa</taxon>
        <taxon>Conoidasida</taxon>
        <taxon>Coccidia</taxon>
        <taxon>Eucoccidiorida</taxon>
        <taxon>Eimeriorina</taxon>
        <taxon>Sarcocystidae</taxon>
        <taxon>Toxoplasma</taxon>
    </lineage>
</organism>
<feature type="region of interest" description="Disordered" evidence="1">
    <location>
        <begin position="1"/>
        <end position="51"/>
    </location>
</feature>
<name>A0A139XYZ0_TOXGO</name>
<dbReference type="EMBL" id="AGQS02004524">
    <property type="protein sequence ID" value="KYF44008.1"/>
    <property type="molecule type" value="Genomic_DNA"/>
</dbReference>
<feature type="non-terminal residue" evidence="2">
    <location>
        <position position="51"/>
    </location>
</feature>
<dbReference type="AlphaFoldDB" id="A0A139XYZ0"/>
<feature type="non-terminal residue" evidence="2">
    <location>
        <position position="1"/>
    </location>
</feature>
<gene>
    <name evidence="2" type="ORF">TGARI_281520B</name>
</gene>
<proteinExistence type="predicted"/>
<comment type="caution">
    <text evidence="2">The sequence shown here is derived from an EMBL/GenBank/DDBJ whole genome shotgun (WGS) entry which is preliminary data.</text>
</comment>
<evidence type="ECO:0000313" key="3">
    <source>
        <dbReference type="Proteomes" id="UP000074247"/>
    </source>
</evidence>
<dbReference type="Proteomes" id="UP000074247">
    <property type="component" value="Unassembled WGS sequence"/>
</dbReference>
<evidence type="ECO:0000256" key="1">
    <source>
        <dbReference type="SAM" id="MobiDB-lite"/>
    </source>
</evidence>
<sequence>PLLPQGLRRALAGNKSSLPHLSRQHRQHPHRDAIGSHLAAGGPSRPGITDL</sequence>
<dbReference type="VEuPathDB" id="ToxoDB:TGARI_281520B"/>